<dbReference type="InterPro" id="IPR002104">
    <property type="entry name" value="Integrase_catalytic"/>
</dbReference>
<sequence length="302" mass="34781">MLNLKEGILHLEDYLHFLRIERQLAENTLISYKKDLTDYLKSVYEKQHLQSLSDVERQHIIIHLRDLKENGKSARTISRHISSIRSFHQFLLREKVASNDPTIHLELPQLEQKLPNFLSVEELNSLLGSISVSKPQGVRDLAMFELMYASGMRISECLNLNLEDLHLSMGFVRVFGKGGKERIIPLGGAALRACSNYIENARPQLLKQERTDAIFINQRGKRLTRQGIWKLLNKHALMAGIKKEITPHVLRHSFATHLIENGADLRAVQEMLGHADISTTQIYTHVSKKRLKEVYKQYHPRA</sequence>
<dbReference type="EMBL" id="JACSQO010000007">
    <property type="protein sequence ID" value="MBD7945141.1"/>
    <property type="molecule type" value="Genomic_DNA"/>
</dbReference>
<dbReference type="SUPFAM" id="SSF56349">
    <property type="entry name" value="DNA breaking-rejoining enzymes"/>
    <property type="match status" value="1"/>
</dbReference>
<keyword evidence="7 12" id="KW-0159">Chromosome partition</keyword>
<feature type="active site" evidence="12">
    <location>
        <position position="274"/>
    </location>
</feature>
<protein>
    <recommendedName>
        <fullName evidence="4 12">Tyrosine recombinase XerD</fullName>
    </recommendedName>
</protein>
<dbReference type="NCBIfam" id="TIGR02224">
    <property type="entry name" value="recomb_XerC"/>
    <property type="match status" value="1"/>
</dbReference>
<comment type="similarity">
    <text evidence="3 12">Belongs to the 'phage' integrase family. XerD subfamily.</text>
</comment>
<feature type="active site" evidence="12">
    <location>
        <position position="248"/>
    </location>
</feature>
<keyword evidence="10 12" id="KW-0233">DNA recombination</keyword>
<dbReference type="Proteomes" id="UP000640786">
    <property type="component" value="Unassembled WGS sequence"/>
</dbReference>
<comment type="similarity">
    <text evidence="2">Belongs to the 'phage' integrase family. XerC subfamily.</text>
</comment>
<dbReference type="Pfam" id="PF02899">
    <property type="entry name" value="Phage_int_SAM_1"/>
    <property type="match status" value="1"/>
</dbReference>
<proteinExistence type="inferred from homology"/>
<keyword evidence="11 12" id="KW-0131">Cell cycle</keyword>
<dbReference type="Pfam" id="PF00589">
    <property type="entry name" value="Phage_integrase"/>
    <property type="match status" value="1"/>
</dbReference>
<evidence type="ECO:0000256" key="6">
    <source>
        <dbReference type="ARBA" id="ARBA00022618"/>
    </source>
</evidence>
<dbReference type="InterPro" id="IPR013762">
    <property type="entry name" value="Integrase-like_cat_sf"/>
</dbReference>
<keyword evidence="5 12" id="KW-0963">Cytoplasm</keyword>
<dbReference type="InterPro" id="IPR044068">
    <property type="entry name" value="CB"/>
</dbReference>
<dbReference type="InterPro" id="IPR011932">
    <property type="entry name" value="Recomb_XerD"/>
</dbReference>
<dbReference type="HAMAP" id="MF_01807">
    <property type="entry name" value="Recomb_XerD"/>
    <property type="match status" value="1"/>
</dbReference>
<dbReference type="Gene3D" id="1.10.150.130">
    <property type="match status" value="1"/>
</dbReference>
<evidence type="ECO:0000256" key="11">
    <source>
        <dbReference type="ARBA" id="ARBA00023306"/>
    </source>
</evidence>
<evidence type="ECO:0000259" key="13">
    <source>
        <dbReference type="PROSITE" id="PS51898"/>
    </source>
</evidence>
<dbReference type="PROSITE" id="PS51900">
    <property type="entry name" value="CB"/>
    <property type="match status" value="1"/>
</dbReference>
<evidence type="ECO:0000256" key="7">
    <source>
        <dbReference type="ARBA" id="ARBA00022829"/>
    </source>
</evidence>
<comment type="function">
    <text evidence="12">Site-specific tyrosine recombinase, which acts by catalyzing the cutting and rejoining of the recombining DNA molecules. The XerC-XerD complex is essential to convert dimers of the bacterial chromosome into monomers to permit their segregation at cell division. It also contributes to the segregational stability of plasmids.</text>
</comment>
<dbReference type="Gene3D" id="1.10.443.10">
    <property type="entry name" value="Intergrase catalytic core"/>
    <property type="match status" value="1"/>
</dbReference>
<feature type="active site" evidence="12">
    <location>
        <position position="153"/>
    </location>
</feature>
<dbReference type="NCBIfam" id="NF001399">
    <property type="entry name" value="PRK00283.1"/>
    <property type="match status" value="1"/>
</dbReference>
<comment type="caution">
    <text evidence="15">The sequence shown here is derived from an EMBL/GenBank/DDBJ whole genome shotgun (WGS) entry which is preliminary data.</text>
</comment>
<evidence type="ECO:0000256" key="1">
    <source>
        <dbReference type="ARBA" id="ARBA00004496"/>
    </source>
</evidence>
<dbReference type="InterPro" id="IPR010998">
    <property type="entry name" value="Integrase_recombinase_N"/>
</dbReference>
<keyword evidence="6 12" id="KW-0132">Cell division</keyword>
<feature type="active site" evidence="12">
    <location>
        <position position="251"/>
    </location>
</feature>
<dbReference type="NCBIfam" id="NF040815">
    <property type="entry name" value="recomb_XerA_Arch"/>
    <property type="match status" value="1"/>
</dbReference>
<evidence type="ECO:0000256" key="2">
    <source>
        <dbReference type="ARBA" id="ARBA00006657"/>
    </source>
</evidence>
<evidence type="ECO:0000313" key="15">
    <source>
        <dbReference type="EMBL" id="MBD7945141.1"/>
    </source>
</evidence>
<dbReference type="PANTHER" id="PTHR30349">
    <property type="entry name" value="PHAGE INTEGRASE-RELATED"/>
    <property type="match status" value="1"/>
</dbReference>
<name>A0ABR8RBK9_9BACI</name>
<accession>A0ABR8RBK9</accession>
<dbReference type="CDD" id="cd00798">
    <property type="entry name" value="INT_XerDC_C"/>
    <property type="match status" value="1"/>
</dbReference>
<dbReference type="NCBIfam" id="TIGR02225">
    <property type="entry name" value="recomb_XerD"/>
    <property type="match status" value="1"/>
</dbReference>
<feature type="domain" description="Core-binding (CB)" evidence="14">
    <location>
        <begin position="5"/>
        <end position="92"/>
    </location>
</feature>
<comment type="subunit">
    <text evidence="12">Forms a cyclic heterotetrameric complex composed of two molecules of XerC and two molecules of XerD.</text>
</comment>
<evidence type="ECO:0000256" key="8">
    <source>
        <dbReference type="ARBA" id="ARBA00022908"/>
    </source>
</evidence>
<dbReference type="InterPro" id="IPR004107">
    <property type="entry name" value="Integrase_SAM-like_N"/>
</dbReference>
<evidence type="ECO:0000256" key="10">
    <source>
        <dbReference type="ARBA" id="ARBA00023172"/>
    </source>
</evidence>
<evidence type="ECO:0000256" key="5">
    <source>
        <dbReference type="ARBA" id="ARBA00022490"/>
    </source>
</evidence>
<dbReference type="HAMAP" id="MF_01808">
    <property type="entry name" value="Recomb_XerC_XerD"/>
    <property type="match status" value="1"/>
</dbReference>
<dbReference type="InterPro" id="IPR011931">
    <property type="entry name" value="Recomb_XerC"/>
</dbReference>
<evidence type="ECO:0000313" key="16">
    <source>
        <dbReference type="Proteomes" id="UP000640786"/>
    </source>
</evidence>
<dbReference type="PROSITE" id="PS51898">
    <property type="entry name" value="TYR_RECOMBINASE"/>
    <property type="match status" value="1"/>
</dbReference>
<feature type="domain" description="Tyr recombinase" evidence="13">
    <location>
        <begin position="113"/>
        <end position="296"/>
    </location>
</feature>
<evidence type="ECO:0000256" key="3">
    <source>
        <dbReference type="ARBA" id="ARBA00010450"/>
    </source>
</evidence>
<dbReference type="InterPro" id="IPR050090">
    <property type="entry name" value="Tyrosine_recombinase_XerCD"/>
</dbReference>
<evidence type="ECO:0000259" key="14">
    <source>
        <dbReference type="PROSITE" id="PS51900"/>
    </source>
</evidence>
<keyword evidence="8 12" id="KW-0229">DNA integration</keyword>
<dbReference type="InterPro" id="IPR011010">
    <property type="entry name" value="DNA_brk_join_enz"/>
</dbReference>
<evidence type="ECO:0000256" key="9">
    <source>
        <dbReference type="ARBA" id="ARBA00023125"/>
    </source>
</evidence>
<evidence type="ECO:0000256" key="4">
    <source>
        <dbReference type="ARBA" id="ARBA00015810"/>
    </source>
</evidence>
<gene>
    <name evidence="12 15" type="primary">xerD</name>
    <name evidence="15" type="ORF">H9650_13525</name>
</gene>
<dbReference type="PANTHER" id="PTHR30349:SF81">
    <property type="entry name" value="TYROSINE RECOMBINASE XERC"/>
    <property type="match status" value="1"/>
</dbReference>
<feature type="active site" description="O-(3'-phospho-DNA)-tyrosine intermediate" evidence="12">
    <location>
        <position position="283"/>
    </location>
</feature>
<evidence type="ECO:0000256" key="12">
    <source>
        <dbReference type="HAMAP-Rule" id="MF_01807"/>
    </source>
</evidence>
<keyword evidence="9 12" id="KW-0238">DNA-binding</keyword>
<dbReference type="InterPro" id="IPR023009">
    <property type="entry name" value="Tyrosine_recombinase_XerC/XerD"/>
</dbReference>
<keyword evidence="16" id="KW-1185">Reference proteome</keyword>
<organism evidence="15 16">
    <name type="scientific">Psychrobacillus faecigallinarum</name>
    <dbReference type="NCBI Taxonomy" id="2762235"/>
    <lineage>
        <taxon>Bacteria</taxon>
        <taxon>Bacillati</taxon>
        <taxon>Bacillota</taxon>
        <taxon>Bacilli</taxon>
        <taxon>Bacillales</taxon>
        <taxon>Bacillaceae</taxon>
        <taxon>Psychrobacillus</taxon>
    </lineage>
</organism>
<feature type="active site" evidence="12">
    <location>
        <position position="177"/>
    </location>
</feature>
<reference evidence="15 16" key="1">
    <citation type="submission" date="2020-08" db="EMBL/GenBank/DDBJ databases">
        <title>A Genomic Blueprint of the Chicken Gut Microbiome.</title>
        <authorList>
            <person name="Gilroy R."/>
            <person name="Ravi A."/>
            <person name="Getino M."/>
            <person name="Pursley I."/>
            <person name="Horton D.L."/>
            <person name="Alikhan N.-F."/>
            <person name="Baker D."/>
            <person name="Gharbi K."/>
            <person name="Hall N."/>
            <person name="Watson M."/>
            <person name="Adriaenssens E.M."/>
            <person name="Foster-Nyarko E."/>
            <person name="Jarju S."/>
            <person name="Secka A."/>
            <person name="Antonio M."/>
            <person name="Oren A."/>
            <person name="Chaudhuri R."/>
            <person name="La Ragione R.M."/>
            <person name="Hildebrand F."/>
            <person name="Pallen M.J."/>
        </authorList>
    </citation>
    <scope>NUCLEOTIDE SEQUENCE [LARGE SCALE GENOMIC DNA]</scope>
    <source>
        <strain evidence="15 16">Sa2BUA9</strain>
    </source>
</reference>
<comment type="subcellular location">
    <subcellularLocation>
        <location evidence="1 12">Cytoplasm</location>
    </subcellularLocation>
</comment>